<evidence type="ECO:0000313" key="9">
    <source>
        <dbReference type="Proteomes" id="UP000299011"/>
    </source>
</evidence>
<evidence type="ECO:0000313" key="7">
    <source>
        <dbReference type="EMBL" id="QCQ75865.1"/>
    </source>
</evidence>
<dbReference type="PANTHER" id="PTHR43637">
    <property type="entry name" value="UPF0273 PROTEIN TM_0370"/>
    <property type="match status" value="1"/>
</dbReference>
<dbReference type="SUPFAM" id="SSF52540">
    <property type="entry name" value="P-loop containing nucleoside triphosphate hydrolases"/>
    <property type="match status" value="1"/>
</dbReference>
<dbReference type="Gene3D" id="3.40.50.300">
    <property type="entry name" value="P-loop containing nucleotide triphosphate hydrolases"/>
    <property type="match status" value="1"/>
</dbReference>
<dbReference type="Proteomes" id="UP000299011">
    <property type="component" value="Chromosome"/>
</dbReference>
<dbReference type="RefSeq" id="WP_014732346.1">
    <property type="nucleotide sequence ID" value="NC_017941.2"/>
</dbReference>
<dbReference type="PANTHER" id="PTHR43637:SF2">
    <property type="entry name" value="PROTEIN GVPD 1"/>
    <property type="match status" value="1"/>
</dbReference>
<dbReference type="EMBL" id="CP039139">
    <property type="protein sequence ID" value="QCQ75865.1"/>
    <property type="molecule type" value="Genomic_DNA"/>
</dbReference>
<dbReference type="Pfam" id="PF20440">
    <property type="entry name" value="GvpD_bR2"/>
    <property type="match status" value="1"/>
</dbReference>
<dbReference type="GeneID" id="40157052"/>
<evidence type="ECO:0000313" key="8">
    <source>
        <dbReference type="Proteomes" id="UP000027075"/>
    </source>
</evidence>
<protein>
    <submittedName>
        <fullName evidence="6">Protein gvpD</fullName>
    </submittedName>
</protein>
<dbReference type="InterPro" id="IPR046777">
    <property type="entry name" value="GvpD_bR2"/>
</dbReference>
<accession>A0A059TSE2</accession>
<dbReference type="InterPro" id="IPR027417">
    <property type="entry name" value="P-loop_NTPase"/>
</dbReference>
<feature type="region of interest" description="Disordered" evidence="3">
    <location>
        <begin position="352"/>
        <end position="418"/>
    </location>
</feature>
<feature type="domain" description="GvpD basic region 2" evidence="5">
    <location>
        <begin position="251"/>
        <end position="545"/>
    </location>
</feature>
<dbReference type="OrthoDB" id="49590at2157"/>
<gene>
    <name evidence="6" type="ORF">BM92_00625</name>
    <name evidence="7" type="ORF">E6P09_11505</name>
</gene>
<dbReference type="GO" id="GO:0005524">
    <property type="term" value="F:ATP binding"/>
    <property type="evidence" value="ECO:0007669"/>
    <property type="project" value="UniProtKB-KW"/>
</dbReference>
<evidence type="ECO:0000313" key="6">
    <source>
        <dbReference type="EMBL" id="AHZ21247.1"/>
    </source>
</evidence>
<dbReference type="KEGG" id="hme:HFX_1697"/>
<keyword evidence="1" id="KW-0547">Nucleotide-binding</keyword>
<dbReference type="AlphaFoldDB" id="A0A059TSE2"/>
<organism evidence="6 8">
    <name type="scientific">Haloferax mediterranei (strain ATCC 33500 / DSM 1411 / JCM 8866 / NBRC 14739 / NCIMB 2177 / R-4)</name>
    <name type="common">Halobacterium mediterranei</name>
    <dbReference type="NCBI Taxonomy" id="523841"/>
    <lineage>
        <taxon>Archaea</taxon>
        <taxon>Methanobacteriati</taxon>
        <taxon>Methanobacteriota</taxon>
        <taxon>Stenosarchaea group</taxon>
        <taxon>Halobacteria</taxon>
        <taxon>Halobacteriales</taxon>
        <taxon>Haloferacaceae</taxon>
        <taxon>Haloferax</taxon>
    </lineage>
</organism>
<feature type="domain" description="GvpD P-loop" evidence="4">
    <location>
        <begin position="24"/>
        <end position="211"/>
    </location>
</feature>
<dbReference type="Pfam" id="PF07088">
    <property type="entry name" value="GvpD_P-loop"/>
    <property type="match status" value="1"/>
</dbReference>
<reference evidence="6 8" key="1">
    <citation type="submission" date="2014-04" db="EMBL/GenBank/DDBJ databases">
        <title>Transcriptional profiles of Haloferax mediterranei on the basis of nitrogen availability.</title>
        <authorList>
            <person name="Bautista V."/>
        </authorList>
    </citation>
    <scope>NUCLEOTIDE SEQUENCE [LARGE SCALE GENOMIC DNA]</scope>
    <source>
        <strain evidence="6">ATCC 33500</strain>
        <strain evidence="8">ATCC 33500 / DSM 1411 / JCM 8866 / NBRC 14739 / NCIMB 2177 / R-4</strain>
    </source>
</reference>
<proteinExistence type="predicted"/>
<evidence type="ECO:0000259" key="4">
    <source>
        <dbReference type="Pfam" id="PF07088"/>
    </source>
</evidence>
<reference evidence="7 9" key="2">
    <citation type="submission" date="2019-04" db="EMBL/GenBank/DDBJ databases">
        <title>Methylomes of two halophilic Archaea, Haloarcula marismortui and Haloferax mediterranei.</title>
        <authorList>
            <person name="DasSarma S."/>
            <person name="DasSarma P."/>
            <person name="DasSarma S."/>
            <person name="Fomenkov A."/>
            <person name="Vincze T."/>
            <person name="Anton B.P."/>
            <person name="Roberts R.J."/>
        </authorList>
    </citation>
    <scope>NUCLEOTIDE SEQUENCE [LARGE SCALE GENOMIC DNA]</scope>
    <source>
        <strain evidence="7">ATCC 33500</strain>
        <strain evidence="9">ATCC 33500 / DSM 1411 / JCM 8866 / NBRC 14739 / NCIMB 2177 / R-4</strain>
    </source>
</reference>
<evidence type="ECO:0000256" key="1">
    <source>
        <dbReference type="ARBA" id="ARBA00022741"/>
    </source>
</evidence>
<evidence type="ECO:0000256" key="3">
    <source>
        <dbReference type="SAM" id="MobiDB-lite"/>
    </source>
</evidence>
<evidence type="ECO:0000259" key="5">
    <source>
        <dbReference type="Pfam" id="PF20440"/>
    </source>
</evidence>
<dbReference type="EMBL" id="CP007551">
    <property type="protein sequence ID" value="AHZ21247.1"/>
    <property type="molecule type" value="Genomic_DNA"/>
</dbReference>
<name>A0A059TSE2_HALMT</name>
<dbReference type="InterPro" id="IPR009788">
    <property type="entry name" value="GvpD_P-loop"/>
</dbReference>
<keyword evidence="2" id="KW-0067">ATP-binding</keyword>
<feature type="compositionally biased region" description="Polar residues" evidence="3">
    <location>
        <begin position="370"/>
        <end position="380"/>
    </location>
</feature>
<evidence type="ECO:0000256" key="2">
    <source>
        <dbReference type="ARBA" id="ARBA00022840"/>
    </source>
</evidence>
<sequence length="545" mass="60652">MPPPNPAYSPTEQQGRVLFPREVSRFFTGDPGHTLLVNGAPGTGKTLFTIRGLDVLERDGDVLYVSTRVDQDTVHEMYFREHSSLDKTHILDLSQDPFELPLDVDVPFEKLGLDSLLEWIQQIKAASKRLTIAFDSWELIYEYLASRHDDSPDIETVTTQLVSLARQENIRLLLVSETADSSPLEYIVDGVVTLQVAEDERGRTRRYLRLEKLRGVRIGNRLQPITLADGQFQAITPVELPTVRTGANNGTWEPRTNTKAKFSTGIGDLDPILSGGYNRGSVIHLDLGTDLSRDAWSVLTLPTIRNFLANEMGVAVVPPREGSPGLLHNDLNSVLTPRVFDTYCHVFETYAGPSRNRGTYEEDGQVETPLDTSQTATPSDAESPVGTETELSEKVETELSEENPPAPGEVVDTERSTTIGKELESPVEGGQLDYEPYMEYVEEVRKQSDGPLLHVISMDTARTAFETRLGDFANYVALHNDLAILITKPGTELRRRADRVADMHFRLERSGEAIMLYGENPLTPLLGIGIDRSQPIPEIILTEMV</sequence>
<dbReference type="Proteomes" id="UP000027075">
    <property type="component" value="Chromosome"/>
</dbReference>